<dbReference type="PANTHER" id="PTHR45138:SF9">
    <property type="entry name" value="DIGUANYLATE CYCLASE DGCM-RELATED"/>
    <property type="match status" value="1"/>
</dbReference>
<feature type="transmembrane region" description="Helical" evidence="1">
    <location>
        <begin position="223"/>
        <end position="245"/>
    </location>
</feature>
<proteinExistence type="predicted"/>
<feature type="transmembrane region" description="Helical" evidence="1">
    <location>
        <begin position="12"/>
        <end position="28"/>
    </location>
</feature>
<feature type="transmembrane region" description="Helical" evidence="1">
    <location>
        <begin position="105"/>
        <end position="124"/>
    </location>
</feature>
<feature type="transmembrane region" description="Helical" evidence="1">
    <location>
        <begin position="131"/>
        <end position="149"/>
    </location>
</feature>
<dbReference type="PROSITE" id="PS50887">
    <property type="entry name" value="GGDEF"/>
    <property type="match status" value="1"/>
</dbReference>
<dbReference type="InterPro" id="IPR000160">
    <property type="entry name" value="GGDEF_dom"/>
</dbReference>
<dbReference type="Proteomes" id="UP000219573">
    <property type="component" value="Unassembled WGS sequence"/>
</dbReference>
<evidence type="ECO:0000313" key="4">
    <source>
        <dbReference type="Proteomes" id="UP000219573"/>
    </source>
</evidence>
<reference evidence="4" key="1">
    <citation type="submission" date="2017-09" db="EMBL/GenBank/DDBJ databases">
        <authorList>
            <person name="Varghese N."/>
            <person name="Submissions S."/>
        </authorList>
    </citation>
    <scope>NUCLEOTIDE SEQUENCE [LARGE SCALE GENOMIC DNA]</scope>
    <source>
        <strain evidence="4">MSL47</strain>
    </source>
</reference>
<dbReference type="NCBIfam" id="TIGR00254">
    <property type="entry name" value="GGDEF"/>
    <property type="match status" value="1"/>
</dbReference>
<gene>
    <name evidence="3" type="ORF">SAMN06265827_12258</name>
</gene>
<dbReference type="Pfam" id="PF00990">
    <property type="entry name" value="GGDEF"/>
    <property type="match status" value="1"/>
</dbReference>
<accession>A0A285HPW5</accession>
<keyword evidence="1" id="KW-0472">Membrane</keyword>
<evidence type="ECO:0000256" key="1">
    <source>
        <dbReference type="SAM" id="Phobius"/>
    </source>
</evidence>
<dbReference type="OrthoDB" id="9805474at2"/>
<feature type="transmembrane region" description="Helical" evidence="1">
    <location>
        <begin position="34"/>
        <end position="53"/>
    </location>
</feature>
<dbReference type="AlphaFoldDB" id="A0A285HPW5"/>
<dbReference type="Gene3D" id="3.30.70.270">
    <property type="match status" value="1"/>
</dbReference>
<dbReference type="Pfam" id="PF17159">
    <property type="entry name" value="MASE3"/>
    <property type="match status" value="1"/>
</dbReference>
<feature type="transmembrane region" description="Helical" evidence="1">
    <location>
        <begin position="199"/>
        <end position="217"/>
    </location>
</feature>
<dbReference type="EMBL" id="OBDZ01000022">
    <property type="protein sequence ID" value="SNY37704.1"/>
    <property type="molecule type" value="Genomic_DNA"/>
</dbReference>
<feature type="domain" description="GGDEF" evidence="2">
    <location>
        <begin position="291"/>
        <end position="417"/>
    </location>
</feature>
<sequence>MNIVNDNFYSNKNLLKISVIIVVSFIVSTKNYLLFHTILEGWAVIISAIIYIIANRTYKHSKNNYLLFLGIAYLFVGILDFFHLITYKGLAIFDNLTANQPTQLWIAGRYLEAISLASAPYFINRKFSKQTVTLIYSLLTSFLIINIIWLKSFPDCFIQGDGLTSFKIISEYIISIILIAGIYNFYINKQNIRYSIYKLLLFSIIFTILSELSFTLYNDVYGVMNFIGHIFKLISYSLIFHEIVIKGIELPYDRICSELKKSAHTDSLTGLYNRKSFIEKLKDIYSRDKASPLVILMLDLDNFKMINDKYGHQTGDVVLQEFAQLIETNIRKSDMACRLGGDEFTVILRASEEETAQIIKRIRDSIKAWKEGDSTLKSLGVSIGSARLKDGYSIDDLIKEADNNMYEEKENKDYNYR</sequence>
<dbReference type="InterPro" id="IPR050469">
    <property type="entry name" value="Diguanylate_Cyclase"/>
</dbReference>
<dbReference type="InterPro" id="IPR029787">
    <property type="entry name" value="Nucleotide_cyclase"/>
</dbReference>
<name>A0A285HPW5_9FIRM</name>
<dbReference type="FunFam" id="3.30.70.270:FF:000001">
    <property type="entry name" value="Diguanylate cyclase domain protein"/>
    <property type="match status" value="1"/>
</dbReference>
<dbReference type="CDD" id="cd01949">
    <property type="entry name" value="GGDEF"/>
    <property type="match status" value="1"/>
</dbReference>
<evidence type="ECO:0000313" key="3">
    <source>
        <dbReference type="EMBL" id="SNY37704.1"/>
    </source>
</evidence>
<dbReference type="RefSeq" id="WP_097018747.1">
    <property type="nucleotide sequence ID" value="NZ_OBDZ01000022.1"/>
</dbReference>
<keyword evidence="4" id="KW-1185">Reference proteome</keyword>
<keyword evidence="1" id="KW-1133">Transmembrane helix</keyword>
<organism evidence="3 4">
    <name type="scientific">Orenia metallireducens</name>
    <dbReference type="NCBI Taxonomy" id="1413210"/>
    <lineage>
        <taxon>Bacteria</taxon>
        <taxon>Bacillati</taxon>
        <taxon>Bacillota</taxon>
        <taxon>Clostridia</taxon>
        <taxon>Halanaerobiales</taxon>
        <taxon>Halobacteroidaceae</taxon>
        <taxon>Orenia</taxon>
    </lineage>
</organism>
<evidence type="ECO:0000259" key="2">
    <source>
        <dbReference type="PROSITE" id="PS50887"/>
    </source>
</evidence>
<dbReference type="InterPro" id="IPR033425">
    <property type="entry name" value="MASE3"/>
</dbReference>
<keyword evidence="1" id="KW-0812">Transmembrane</keyword>
<dbReference type="GO" id="GO:0052621">
    <property type="term" value="F:diguanylate cyclase activity"/>
    <property type="evidence" value="ECO:0007669"/>
    <property type="project" value="TreeGrafter"/>
</dbReference>
<dbReference type="PANTHER" id="PTHR45138">
    <property type="entry name" value="REGULATORY COMPONENTS OF SENSORY TRANSDUCTION SYSTEM"/>
    <property type="match status" value="1"/>
</dbReference>
<dbReference type="SMART" id="SM00267">
    <property type="entry name" value="GGDEF"/>
    <property type="match status" value="1"/>
</dbReference>
<dbReference type="SUPFAM" id="SSF55073">
    <property type="entry name" value="Nucleotide cyclase"/>
    <property type="match status" value="1"/>
</dbReference>
<feature type="transmembrane region" description="Helical" evidence="1">
    <location>
        <begin position="65"/>
        <end position="85"/>
    </location>
</feature>
<protein>
    <submittedName>
        <fullName evidence="3">Diguanylate cyclase (GGDEF) domain-containing protein</fullName>
    </submittedName>
</protein>
<feature type="transmembrane region" description="Helical" evidence="1">
    <location>
        <begin position="169"/>
        <end position="187"/>
    </location>
</feature>
<dbReference type="InterPro" id="IPR043128">
    <property type="entry name" value="Rev_trsase/Diguanyl_cyclase"/>
</dbReference>